<sequence>MLTGPQISADTVTDSASRNLANSWSQTRQRIATAASQWGRLCDSVGLVAISKGHPASAIRAVAALGQRDFGENYLQEALPKLQELQDLELTWHYTGQLQGNKTRPVAEHFHWVHTLDRQRIALRLNEQRPHYAPPLNICVQVSLAPEPGKGGVPPEEVLSLAQSVAALPKLKLRGLMCIPPPRDTFDEQRALFEQLVACQRQLLDAGLAVDTLSMGMSADLEAAVAAGATWVRIGTAIFGVRTPK</sequence>
<evidence type="ECO:0000259" key="5">
    <source>
        <dbReference type="Pfam" id="PF01168"/>
    </source>
</evidence>
<dbReference type="Pfam" id="PF01168">
    <property type="entry name" value="Ala_racemase_N"/>
    <property type="match status" value="1"/>
</dbReference>
<evidence type="ECO:0000313" key="7">
    <source>
        <dbReference type="Proteomes" id="UP000445000"/>
    </source>
</evidence>
<dbReference type="InterPro" id="IPR029066">
    <property type="entry name" value="PLP-binding_barrel"/>
</dbReference>
<dbReference type="EMBL" id="BLJN01000003">
    <property type="protein sequence ID" value="GFE81282.1"/>
    <property type="molecule type" value="Genomic_DNA"/>
</dbReference>
<dbReference type="PANTHER" id="PTHR10146:SF14">
    <property type="entry name" value="PYRIDOXAL PHOSPHATE HOMEOSTASIS PROTEIN"/>
    <property type="match status" value="1"/>
</dbReference>
<name>A0A829YF62_9GAMM</name>
<dbReference type="HAMAP" id="MF_02087">
    <property type="entry name" value="PLP_homeostasis"/>
    <property type="match status" value="1"/>
</dbReference>
<dbReference type="SUPFAM" id="SSF51419">
    <property type="entry name" value="PLP-binding barrel"/>
    <property type="match status" value="1"/>
</dbReference>
<comment type="function">
    <text evidence="2">Pyridoxal 5'-phosphate (PLP)-binding protein, which is involved in PLP homeostasis.</text>
</comment>
<dbReference type="AlphaFoldDB" id="A0A829YF62"/>
<dbReference type="InterPro" id="IPR011078">
    <property type="entry name" value="PyrdxlP_homeostasis"/>
</dbReference>
<accession>A0A829YF62</accession>
<feature type="modified residue" description="N6-(pyridoxal phosphate)lysine" evidence="2 3">
    <location>
        <position position="52"/>
    </location>
</feature>
<protein>
    <recommendedName>
        <fullName evidence="2">Pyridoxal phosphate homeostasis protein</fullName>
        <shortName evidence="2">PLP homeostasis protein</shortName>
    </recommendedName>
</protein>
<evidence type="ECO:0000256" key="2">
    <source>
        <dbReference type="HAMAP-Rule" id="MF_02087"/>
    </source>
</evidence>
<keyword evidence="7" id="KW-1185">Reference proteome</keyword>
<dbReference type="NCBIfam" id="TIGR00044">
    <property type="entry name" value="YggS family pyridoxal phosphate-dependent enzyme"/>
    <property type="match status" value="1"/>
</dbReference>
<dbReference type="RefSeq" id="WP_161812956.1">
    <property type="nucleotide sequence ID" value="NZ_BLJN01000003.1"/>
</dbReference>
<comment type="cofactor">
    <cofactor evidence="3">
        <name>pyridoxal 5'-phosphate</name>
        <dbReference type="ChEBI" id="CHEBI:597326"/>
    </cofactor>
</comment>
<keyword evidence="1 2" id="KW-0663">Pyridoxal phosphate</keyword>
<dbReference type="PIRSF" id="PIRSF004848">
    <property type="entry name" value="YBL036c_PLPDEIII"/>
    <property type="match status" value="1"/>
</dbReference>
<evidence type="ECO:0000256" key="4">
    <source>
        <dbReference type="RuleBase" id="RU004514"/>
    </source>
</evidence>
<feature type="domain" description="Alanine racemase N-terminal" evidence="5">
    <location>
        <begin position="51"/>
        <end position="242"/>
    </location>
</feature>
<evidence type="ECO:0000256" key="3">
    <source>
        <dbReference type="PIRSR" id="PIRSR004848-1"/>
    </source>
</evidence>
<proteinExistence type="inferred from homology"/>
<reference evidence="7" key="1">
    <citation type="submission" date="2020-01" db="EMBL/GenBank/DDBJ databases">
        <title>'Steroidobacter agaridevorans' sp. nov., agar-degrading bacteria isolated from rhizosphere soils.</title>
        <authorList>
            <person name="Ikenaga M."/>
            <person name="Kataoka M."/>
            <person name="Murouchi A."/>
            <person name="Katsuragi S."/>
            <person name="Sakai M."/>
        </authorList>
    </citation>
    <scope>NUCLEOTIDE SEQUENCE [LARGE SCALE GENOMIC DNA]</scope>
    <source>
        <strain evidence="7">YU21-B</strain>
    </source>
</reference>
<dbReference type="GO" id="GO:0030170">
    <property type="term" value="F:pyridoxal phosphate binding"/>
    <property type="evidence" value="ECO:0007669"/>
    <property type="project" value="UniProtKB-UniRule"/>
</dbReference>
<dbReference type="InterPro" id="IPR001608">
    <property type="entry name" value="Ala_racemase_N"/>
</dbReference>
<dbReference type="Proteomes" id="UP000445000">
    <property type="component" value="Unassembled WGS sequence"/>
</dbReference>
<dbReference type="Gene3D" id="3.20.20.10">
    <property type="entry name" value="Alanine racemase"/>
    <property type="match status" value="1"/>
</dbReference>
<comment type="caution">
    <text evidence="6">The sequence shown here is derived from an EMBL/GenBank/DDBJ whole genome shotgun (WGS) entry which is preliminary data.</text>
</comment>
<organism evidence="6 7">
    <name type="scientific">Steroidobacter agaridevorans</name>
    <dbReference type="NCBI Taxonomy" id="2695856"/>
    <lineage>
        <taxon>Bacteria</taxon>
        <taxon>Pseudomonadati</taxon>
        <taxon>Pseudomonadota</taxon>
        <taxon>Gammaproteobacteria</taxon>
        <taxon>Steroidobacterales</taxon>
        <taxon>Steroidobacteraceae</taxon>
        <taxon>Steroidobacter</taxon>
    </lineage>
</organism>
<evidence type="ECO:0000256" key="1">
    <source>
        <dbReference type="ARBA" id="ARBA00022898"/>
    </source>
</evidence>
<evidence type="ECO:0000313" key="6">
    <source>
        <dbReference type="EMBL" id="GFE81282.1"/>
    </source>
</evidence>
<dbReference type="CDD" id="cd06824">
    <property type="entry name" value="PLPDE_III_Yggs_like"/>
    <property type="match status" value="1"/>
</dbReference>
<gene>
    <name evidence="6" type="ORF">GCM10011487_32820</name>
</gene>
<comment type="similarity">
    <text evidence="2 4">Belongs to the pyridoxal phosphate-binding protein YggS/PROSC family.</text>
</comment>
<dbReference type="PANTHER" id="PTHR10146">
    <property type="entry name" value="PROLINE SYNTHETASE CO-TRANSCRIBED BACTERIAL HOMOLOG PROTEIN"/>
    <property type="match status" value="1"/>
</dbReference>